<dbReference type="Gene3D" id="3.40.720.10">
    <property type="entry name" value="Alkaline Phosphatase, subunit A"/>
    <property type="match status" value="1"/>
</dbReference>
<comment type="caution">
    <text evidence="1">The sequence shown here is derived from an EMBL/GenBank/DDBJ whole genome shotgun (WGS) entry which is preliminary data.</text>
</comment>
<organism evidence="1">
    <name type="scientific">marine sediment metagenome</name>
    <dbReference type="NCBI Taxonomy" id="412755"/>
    <lineage>
        <taxon>unclassified sequences</taxon>
        <taxon>metagenomes</taxon>
        <taxon>ecological metagenomes</taxon>
    </lineage>
</organism>
<dbReference type="AlphaFoldDB" id="A0A0F9G0V5"/>
<evidence type="ECO:0000313" key="1">
    <source>
        <dbReference type="EMBL" id="KKL92238.1"/>
    </source>
</evidence>
<proteinExistence type="predicted"/>
<gene>
    <name evidence="1" type="ORF">LCGC14_1886650</name>
</gene>
<dbReference type="InterPro" id="IPR017850">
    <property type="entry name" value="Alkaline_phosphatase_core_sf"/>
</dbReference>
<name>A0A0F9G0V5_9ZZZZ</name>
<dbReference type="SUPFAM" id="SSF53649">
    <property type="entry name" value="Alkaline phosphatase-like"/>
    <property type="match status" value="1"/>
</dbReference>
<protein>
    <submittedName>
        <fullName evidence="1">Uncharacterized protein</fullName>
    </submittedName>
</protein>
<accession>A0A0F9G0V5</accession>
<feature type="non-terminal residue" evidence="1">
    <location>
        <position position="1"/>
    </location>
</feature>
<sequence>KYIEDEENKVEYLFDLKNDPKEKINLFSEKKVILNKFREILKKHLQAKFESNEKSKILSVIKKKDFKII</sequence>
<reference evidence="1" key="1">
    <citation type="journal article" date="2015" name="Nature">
        <title>Complex archaea that bridge the gap between prokaryotes and eukaryotes.</title>
        <authorList>
            <person name="Spang A."/>
            <person name="Saw J.H."/>
            <person name="Jorgensen S.L."/>
            <person name="Zaremba-Niedzwiedzka K."/>
            <person name="Martijn J."/>
            <person name="Lind A.E."/>
            <person name="van Eijk R."/>
            <person name="Schleper C."/>
            <person name="Guy L."/>
            <person name="Ettema T.J."/>
        </authorList>
    </citation>
    <scope>NUCLEOTIDE SEQUENCE</scope>
</reference>
<dbReference type="EMBL" id="LAZR01019521">
    <property type="protein sequence ID" value="KKL92238.1"/>
    <property type="molecule type" value="Genomic_DNA"/>
</dbReference>